<evidence type="ECO:0000313" key="1">
    <source>
        <dbReference type="EMBL" id="RMT19100.1"/>
    </source>
</evidence>
<gene>
    <name evidence="1" type="ORF">ALP52_01452</name>
</gene>
<sequence length="61" mass="7034">MGRLWKSSEPKLYPYGKKPVSKALTERSARAWVVDISEPLDRRRHQGQVLELCGLLPLMQN</sequence>
<dbReference type="Proteomes" id="UP000276194">
    <property type="component" value="Unassembled WGS sequence"/>
</dbReference>
<reference evidence="1 2" key="1">
    <citation type="submission" date="2018-08" db="EMBL/GenBank/DDBJ databases">
        <title>Recombination of ecologically and evolutionarily significant loci maintains genetic cohesion in the Pseudomonas syringae species complex.</title>
        <authorList>
            <person name="Dillon M."/>
            <person name="Thakur S."/>
            <person name="Almeida R.N.D."/>
            <person name="Weir B.S."/>
            <person name="Guttman D.S."/>
        </authorList>
    </citation>
    <scope>NUCLEOTIDE SEQUENCE [LARGE SCALE GENOMIC DNA]</scope>
    <source>
        <strain evidence="1 2">ICMP 6941</strain>
    </source>
</reference>
<name>A0A3M5J889_PSEA0</name>
<proteinExistence type="predicted"/>
<dbReference type="EMBL" id="RBTD01000260">
    <property type="protein sequence ID" value="RMT19100.1"/>
    <property type="molecule type" value="Genomic_DNA"/>
</dbReference>
<accession>A0A3M5J889</accession>
<comment type="caution">
    <text evidence="1">The sequence shown here is derived from an EMBL/GenBank/DDBJ whole genome shotgun (WGS) entry which is preliminary data.</text>
</comment>
<organism evidence="1 2">
    <name type="scientific">Pseudomonas amygdali pv. mori</name>
    <dbReference type="NCBI Taxonomy" id="34065"/>
    <lineage>
        <taxon>Bacteria</taxon>
        <taxon>Pseudomonadati</taxon>
        <taxon>Pseudomonadota</taxon>
        <taxon>Gammaproteobacteria</taxon>
        <taxon>Pseudomonadales</taxon>
        <taxon>Pseudomonadaceae</taxon>
        <taxon>Pseudomonas</taxon>
        <taxon>Pseudomonas amygdali</taxon>
    </lineage>
</organism>
<dbReference type="AlphaFoldDB" id="A0A3M5J889"/>
<protein>
    <submittedName>
        <fullName evidence="1">Uncharacterized protein</fullName>
    </submittedName>
</protein>
<evidence type="ECO:0000313" key="2">
    <source>
        <dbReference type="Proteomes" id="UP000276194"/>
    </source>
</evidence>